<sequence length="82" mass="9441">MLLCLIVVVLNFHIFFKGLDTPRIRINEVSKNIDIGYGYVNQIEVQCFIGCLLFKSYEIIMAKGKLMKSFGEASEHKMLVRI</sequence>
<evidence type="ECO:0000256" key="1">
    <source>
        <dbReference type="SAM" id="SignalP"/>
    </source>
</evidence>
<proteinExistence type="predicted"/>
<gene>
    <name evidence="2" type="ORF">D0Y65_015828</name>
</gene>
<protein>
    <submittedName>
        <fullName evidence="2">Uncharacterized protein</fullName>
    </submittedName>
</protein>
<keyword evidence="1" id="KW-0732">Signal</keyword>
<name>A0A445KEH8_GLYSO</name>
<comment type="caution">
    <text evidence="2">The sequence shown here is derived from an EMBL/GenBank/DDBJ whole genome shotgun (WGS) entry which is preliminary data.</text>
</comment>
<organism evidence="2 3">
    <name type="scientific">Glycine soja</name>
    <name type="common">Wild soybean</name>
    <dbReference type="NCBI Taxonomy" id="3848"/>
    <lineage>
        <taxon>Eukaryota</taxon>
        <taxon>Viridiplantae</taxon>
        <taxon>Streptophyta</taxon>
        <taxon>Embryophyta</taxon>
        <taxon>Tracheophyta</taxon>
        <taxon>Spermatophyta</taxon>
        <taxon>Magnoliopsida</taxon>
        <taxon>eudicotyledons</taxon>
        <taxon>Gunneridae</taxon>
        <taxon>Pentapetalae</taxon>
        <taxon>rosids</taxon>
        <taxon>fabids</taxon>
        <taxon>Fabales</taxon>
        <taxon>Fabaceae</taxon>
        <taxon>Papilionoideae</taxon>
        <taxon>50 kb inversion clade</taxon>
        <taxon>NPAAA clade</taxon>
        <taxon>indigoferoid/millettioid clade</taxon>
        <taxon>Phaseoleae</taxon>
        <taxon>Glycine</taxon>
        <taxon>Glycine subgen. Soja</taxon>
    </lineage>
</organism>
<feature type="chain" id="PRO_5019241486" evidence="1">
    <location>
        <begin position="19"/>
        <end position="82"/>
    </location>
</feature>
<dbReference type="Proteomes" id="UP000289340">
    <property type="component" value="Chromosome 6"/>
</dbReference>
<evidence type="ECO:0000313" key="3">
    <source>
        <dbReference type="Proteomes" id="UP000289340"/>
    </source>
</evidence>
<keyword evidence="3" id="KW-1185">Reference proteome</keyword>
<dbReference type="AlphaFoldDB" id="A0A445KEH8"/>
<evidence type="ECO:0000313" key="2">
    <source>
        <dbReference type="EMBL" id="RZC09235.1"/>
    </source>
</evidence>
<reference evidence="2 3" key="1">
    <citation type="submission" date="2018-09" db="EMBL/GenBank/DDBJ databases">
        <title>A high-quality reference genome of wild soybean provides a powerful tool to mine soybean genomes.</title>
        <authorList>
            <person name="Xie M."/>
            <person name="Chung C.Y.L."/>
            <person name="Li M.-W."/>
            <person name="Wong F.-L."/>
            <person name="Chan T.-F."/>
            <person name="Lam H.-M."/>
        </authorList>
    </citation>
    <scope>NUCLEOTIDE SEQUENCE [LARGE SCALE GENOMIC DNA]</scope>
    <source>
        <strain evidence="3">cv. W05</strain>
        <tissue evidence="2">Hypocotyl of etiolated seedlings</tissue>
    </source>
</reference>
<accession>A0A445KEH8</accession>
<dbReference type="EMBL" id="QZWG01000006">
    <property type="protein sequence ID" value="RZC09235.1"/>
    <property type="molecule type" value="Genomic_DNA"/>
</dbReference>
<feature type="signal peptide" evidence="1">
    <location>
        <begin position="1"/>
        <end position="18"/>
    </location>
</feature>